<comment type="caution">
    <text evidence="1">The sequence shown here is derived from an EMBL/GenBank/DDBJ whole genome shotgun (WGS) entry which is preliminary data.</text>
</comment>
<name>A0A1G2LUQ4_9BACT</name>
<dbReference type="Proteomes" id="UP000178116">
    <property type="component" value="Unassembled WGS sequence"/>
</dbReference>
<protein>
    <submittedName>
        <fullName evidence="1">Uncharacterized protein</fullName>
    </submittedName>
</protein>
<evidence type="ECO:0000313" key="1">
    <source>
        <dbReference type="EMBL" id="OHA15327.1"/>
    </source>
</evidence>
<dbReference type="AlphaFoldDB" id="A0A1G2LUQ4"/>
<dbReference type="EMBL" id="MHRA01000024">
    <property type="protein sequence ID" value="OHA15327.1"/>
    <property type="molecule type" value="Genomic_DNA"/>
</dbReference>
<accession>A0A1G2LUQ4</accession>
<gene>
    <name evidence="1" type="ORF">A3A10_01880</name>
</gene>
<sequence>MPQKRKIILRFFNVIIIHSLQKSAKKSTSLEVQSSLDGLNSRQSDFAFGSDWSKNLSALKTSNGVHPVSIFKNLRKLAKNLKIKRWKIKNFSLRA</sequence>
<reference evidence="1 2" key="1">
    <citation type="journal article" date="2016" name="Nat. Commun.">
        <title>Thousands of microbial genomes shed light on interconnected biogeochemical processes in an aquifer system.</title>
        <authorList>
            <person name="Anantharaman K."/>
            <person name="Brown C.T."/>
            <person name="Hug L.A."/>
            <person name="Sharon I."/>
            <person name="Castelle C.J."/>
            <person name="Probst A.J."/>
            <person name="Thomas B.C."/>
            <person name="Singh A."/>
            <person name="Wilkins M.J."/>
            <person name="Karaoz U."/>
            <person name="Brodie E.L."/>
            <person name="Williams K.H."/>
            <person name="Hubbard S.S."/>
            <person name="Banfield J.F."/>
        </authorList>
    </citation>
    <scope>NUCLEOTIDE SEQUENCE [LARGE SCALE GENOMIC DNA]</scope>
</reference>
<proteinExistence type="predicted"/>
<organism evidence="1 2">
    <name type="scientific">Candidatus Tagabacteria bacterium RIFCSPLOWO2_01_FULL_42_9</name>
    <dbReference type="NCBI Taxonomy" id="1802296"/>
    <lineage>
        <taxon>Bacteria</taxon>
        <taxon>Candidatus Tagaibacteriota</taxon>
    </lineage>
</organism>
<evidence type="ECO:0000313" key="2">
    <source>
        <dbReference type="Proteomes" id="UP000178116"/>
    </source>
</evidence>